<feature type="compositionally biased region" description="Acidic residues" evidence="1">
    <location>
        <begin position="155"/>
        <end position="167"/>
    </location>
</feature>
<gene>
    <name evidence="2" type="ORF">B0H16DRAFT_223535</name>
</gene>
<keyword evidence="3" id="KW-1185">Reference proteome</keyword>
<dbReference type="EMBL" id="JARKIB010000162">
    <property type="protein sequence ID" value="KAJ7729960.1"/>
    <property type="molecule type" value="Genomic_DNA"/>
</dbReference>
<feature type="region of interest" description="Disordered" evidence="1">
    <location>
        <begin position="79"/>
        <end position="182"/>
    </location>
</feature>
<protein>
    <submittedName>
        <fullName evidence="2">Uncharacterized protein</fullName>
    </submittedName>
</protein>
<sequence>MPSLLGQLFCCFVRVRSRDARHIIPPDTRMPQADPIPTERTALIPPNSPTAIRNVVEDQNLGRKLDTIVRSKEERMVNVRKHSLNQRARSMSVEPMRSRPQWELARPVRSSSRPPRAHHSPPHSAASTSASTSTAASLGEVQSPYTFADNKSEFSVEEEDEDEDEEPSASTPGDMHGIALNW</sequence>
<reference evidence="2" key="1">
    <citation type="submission" date="2023-03" db="EMBL/GenBank/DDBJ databases">
        <title>Massive genome expansion in bonnet fungi (Mycena s.s.) driven by repeated elements and novel gene families across ecological guilds.</title>
        <authorList>
            <consortium name="Lawrence Berkeley National Laboratory"/>
            <person name="Harder C.B."/>
            <person name="Miyauchi S."/>
            <person name="Viragh M."/>
            <person name="Kuo A."/>
            <person name="Thoen E."/>
            <person name="Andreopoulos B."/>
            <person name="Lu D."/>
            <person name="Skrede I."/>
            <person name="Drula E."/>
            <person name="Henrissat B."/>
            <person name="Morin E."/>
            <person name="Kohler A."/>
            <person name="Barry K."/>
            <person name="LaButti K."/>
            <person name="Morin E."/>
            <person name="Salamov A."/>
            <person name="Lipzen A."/>
            <person name="Mereny Z."/>
            <person name="Hegedus B."/>
            <person name="Baldrian P."/>
            <person name="Stursova M."/>
            <person name="Weitz H."/>
            <person name="Taylor A."/>
            <person name="Grigoriev I.V."/>
            <person name="Nagy L.G."/>
            <person name="Martin F."/>
            <person name="Kauserud H."/>
        </authorList>
    </citation>
    <scope>NUCLEOTIDE SEQUENCE</scope>
    <source>
        <strain evidence="2">CBHHK182m</strain>
    </source>
</reference>
<dbReference type="Proteomes" id="UP001215598">
    <property type="component" value="Unassembled WGS sequence"/>
</dbReference>
<organism evidence="2 3">
    <name type="scientific">Mycena metata</name>
    <dbReference type="NCBI Taxonomy" id="1033252"/>
    <lineage>
        <taxon>Eukaryota</taxon>
        <taxon>Fungi</taxon>
        <taxon>Dikarya</taxon>
        <taxon>Basidiomycota</taxon>
        <taxon>Agaricomycotina</taxon>
        <taxon>Agaricomycetes</taxon>
        <taxon>Agaricomycetidae</taxon>
        <taxon>Agaricales</taxon>
        <taxon>Marasmiineae</taxon>
        <taxon>Mycenaceae</taxon>
        <taxon>Mycena</taxon>
    </lineage>
</organism>
<evidence type="ECO:0000256" key="1">
    <source>
        <dbReference type="SAM" id="MobiDB-lite"/>
    </source>
</evidence>
<feature type="region of interest" description="Disordered" evidence="1">
    <location>
        <begin position="26"/>
        <end position="47"/>
    </location>
</feature>
<proteinExistence type="predicted"/>
<comment type="caution">
    <text evidence="2">The sequence shown here is derived from an EMBL/GenBank/DDBJ whole genome shotgun (WGS) entry which is preliminary data.</text>
</comment>
<dbReference type="AlphaFoldDB" id="A0AAD7HWY0"/>
<accession>A0AAD7HWY0</accession>
<feature type="compositionally biased region" description="Low complexity" evidence="1">
    <location>
        <begin position="122"/>
        <end position="137"/>
    </location>
</feature>
<name>A0AAD7HWY0_9AGAR</name>
<evidence type="ECO:0000313" key="3">
    <source>
        <dbReference type="Proteomes" id="UP001215598"/>
    </source>
</evidence>
<evidence type="ECO:0000313" key="2">
    <source>
        <dbReference type="EMBL" id="KAJ7729960.1"/>
    </source>
</evidence>